<dbReference type="PANTHER" id="PTHR42695:SF5">
    <property type="entry name" value="GLUTAMINE AMIDOTRANSFERASE YLR126C-RELATED"/>
    <property type="match status" value="1"/>
</dbReference>
<reference evidence="2 3" key="1">
    <citation type="submission" date="2021-06" db="EMBL/GenBank/DDBJ databases">
        <title>Genome-based taxonomic framework of Microbacterium strains isolated from marine environment, the description of four new species and reclassification of four preexisting species.</title>
        <authorList>
            <person name="Lee S.D."/>
            <person name="Kim S.-M."/>
            <person name="Byeon Y.-S."/>
            <person name="Yang H.L."/>
            <person name="Kim I.S."/>
        </authorList>
    </citation>
    <scope>NUCLEOTIDE SEQUENCE [LARGE SCALE GENOMIC DNA]</scope>
    <source>
        <strain evidence="2 3">SSW1-51</strain>
    </source>
</reference>
<keyword evidence="2" id="KW-0315">Glutamine amidotransferase</keyword>
<proteinExistence type="predicted"/>
<feature type="domain" description="Glutamine amidotransferase" evidence="1">
    <location>
        <begin position="30"/>
        <end position="187"/>
    </location>
</feature>
<dbReference type="CDD" id="cd01741">
    <property type="entry name" value="GATase1_1"/>
    <property type="match status" value="1"/>
</dbReference>
<dbReference type="EMBL" id="CP078076">
    <property type="protein sequence ID" value="UPL09918.1"/>
    <property type="molecule type" value="Genomic_DNA"/>
</dbReference>
<protein>
    <submittedName>
        <fullName evidence="2">Glutamine amidotransferase</fullName>
    </submittedName>
</protein>
<dbReference type="NCBIfam" id="NF005458">
    <property type="entry name" value="PRK07053.1"/>
    <property type="match status" value="1"/>
</dbReference>
<evidence type="ECO:0000313" key="2">
    <source>
        <dbReference type="EMBL" id="UPL09918.1"/>
    </source>
</evidence>
<dbReference type="PROSITE" id="PS51273">
    <property type="entry name" value="GATASE_TYPE_1"/>
    <property type="match status" value="1"/>
</dbReference>
<dbReference type="SUPFAM" id="SSF52317">
    <property type="entry name" value="Class I glutamine amidotransferase-like"/>
    <property type="match status" value="1"/>
</dbReference>
<dbReference type="PANTHER" id="PTHR42695">
    <property type="entry name" value="GLUTAMINE AMIDOTRANSFERASE YLR126C-RELATED"/>
    <property type="match status" value="1"/>
</dbReference>
<keyword evidence="3" id="KW-1185">Reference proteome</keyword>
<accession>A0ABY4IAX9</accession>
<dbReference type="Pfam" id="PF00117">
    <property type="entry name" value="GATase"/>
    <property type="match status" value="1"/>
</dbReference>
<dbReference type="InterPro" id="IPR044992">
    <property type="entry name" value="ChyE-like"/>
</dbReference>
<evidence type="ECO:0000259" key="1">
    <source>
        <dbReference type="Pfam" id="PF00117"/>
    </source>
</evidence>
<dbReference type="InterPro" id="IPR029062">
    <property type="entry name" value="Class_I_gatase-like"/>
</dbReference>
<dbReference type="Gene3D" id="3.40.50.880">
    <property type="match status" value="1"/>
</dbReference>
<dbReference type="InterPro" id="IPR017926">
    <property type="entry name" value="GATASE"/>
</dbReference>
<evidence type="ECO:0000313" key="3">
    <source>
        <dbReference type="Proteomes" id="UP000831467"/>
    </source>
</evidence>
<gene>
    <name evidence="2" type="ORF">KV394_01820</name>
</gene>
<organism evidence="2 3">
    <name type="scientific">Microbacterium sufflavum</name>
    <dbReference type="NCBI Taxonomy" id="2851649"/>
    <lineage>
        <taxon>Bacteria</taxon>
        <taxon>Bacillati</taxon>
        <taxon>Actinomycetota</taxon>
        <taxon>Actinomycetes</taxon>
        <taxon>Micrococcales</taxon>
        <taxon>Microbacteriaceae</taxon>
        <taxon>Microbacterium</taxon>
    </lineage>
</organism>
<dbReference type="Proteomes" id="UP000831467">
    <property type="component" value="Chromosome"/>
</dbReference>
<sequence length="239" mass="25926">MSASTPTRTALALRHVAFEDLGILAPLLEERGYRVRYHDAGVDELDRAEVASADLVVVLGGPIGVYDDDRYPFLAPTKDALSARLAADRPTLGICLGAQVLAEALGARVAPTGGVEIGYAPVDLTLDGRTSPLSALDGEPVLHWHGDAFEIPPGARHLARTPGFPHQAFSRGRALGLQFHVEADHRTIERWLIGHAHELHHRGIDPRSIRRQAAAHGPRLEHRARTAIGTWLDEVEPAH</sequence>
<name>A0ABY4IAX9_9MICO</name>
<dbReference type="RefSeq" id="WP_247982144.1">
    <property type="nucleotide sequence ID" value="NZ_CP078076.1"/>
</dbReference>